<reference evidence="1 2" key="1">
    <citation type="journal article" date="2005" name="J. Bacteriol.">
        <title>Insights into genome plasticity and pathogenicity of the plant pathogenic Bacterium Xanthomonas campestris pv. vesicatoria revealed by the complete genome sequence.</title>
        <authorList>
            <person name="Thieme F."/>
            <person name="Koebnik R."/>
            <person name="Bekel T."/>
            <person name="Berger C."/>
            <person name="Boch J."/>
            <person name="Buettner D."/>
            <person name="Caldana C."/>
            <person name="Gaigalat L."/>
            <person name="Goesmann A."/>
            <person name="Kay S."/>
            <person name="Kirchner O."/>
            <person name="Lanz C."/>
            <person name="Linke B."/>
            <person name="McHardy A.C."/>
            <person name="Meyer F."/>
            <person name="Mittenhuber G."/>
            <person name="Nies D.H."/>
            <person name="Niesbach-Kloesgen U."/>
            <person name="Patschkowski T."/>
            <person name="Rueckert C."/>
            <person name="Rupp O."/>
            <person name="Schneicker S."/>
            <person name="Schuster S.C."/>
            <person name="Vorhoelter F.J."/>
            <person name="Weber E."/>
            <person name="Puehler A."/>
            <person name="Bonas U."/>
            <person name="Bartels D."/>
            <person name="Kaiser O."/>
        </authorList>
    </citation>
    <scope>NUCLEOTIDE SEQUENCE [LARGE SCALE GENOMIC DNA]</scope>
    <source>
        <strain evidence="1 2">85-10</strain>
        <plasmid evidence="1 2">pXCV183</plasmid>
    </source>
</reference>
<name>Q3BZU7_XANE5</name>
<dbReference type="EMBL" id="AM039951">
    <property type="protein sequence ID" value="CAJ19969.1"/>
    <property type="molecule type" value="Genomic_DNA"/>
</dbReference>
<accession>Q3BZU7</accession>
<gene>
    <name evidence="1" type="ordered locus">XCVd0157</name>
</gene>
<evidence type="ECO:0000313" key="1">
    <source>
        <dbReference type="EMBL" id="CAJ19969.1"/>
    </source>
</evidence>
<sequence length="109" mass="11389">MMPAHGQSCTVQLGVPVGAAAEAKDLASAVWAHAAPAFGGQTSVREALERLRADPMRTRDIGFALRLADEVAPSPAAAHTAPLVLRNLVAELAGLTTVEEHKQLAASWQ</sequence>
<evidence type="ECO:0000313" key="2">
    <source>
        <dbReference type="Proteomes" id="UP000007069"/>
    </source>
</evidence>
<dbReference type="Proteomes" id="UP000007069">
    <property type="component" value="Plasmid pXCV183"/>
</dbReference>
<organism evidence="2">
    <name type="scientific">Xanthomonas euvesicatoria pv. vesicatoria (strain 85-10)</name>
    <name type="common">Xanthomonas campestris pv. vesicatoria</name>
    <dbReference type="NCBI Taxonomy" id="316273"/>
    <lineage>
        <taxon>Bacteria</taxon>
        <taxon>Pseudomonadati</taxon>
        <taxon>Pseudomonadota</taxon>
        <taxon>Gammaproteobacteria</taxon>
        <taxon>Lysobacterales</taxon>
        <taxon>Lysobacteraceae</taxon>
        <taxon>Xanthomonas</taxon>
    </lineage>
</organism>
<dbReference type="KEGG" id="xcv:XCVd0157"/>
<keyword evidence="1" id="KW-0614">Plasmid</keyword>
<proteinExistence type="predicted"/>
<dbReference type="AlphaFoldDB" id="Q3BZU7"/>
<geneLocation type="plasmid" evidence="1 2">
    <name>pXCV183</name>
</geneLocation>
<protein>
    <submittedName>
        <fullName evidence="1">Uncharacterized protein</fullName>
    </submittedName>
</protein>
<dbReference type="HOGENOM" id="CLU_2195880_0_0_6"/>